<dbReference type="Gene3D" id="1.20.5.1930">
    <property type="match status" value="1"/>
</dbReference>
<feature type="domain" description="Histidine kinase" evidence="10">
    <location>
        <begin position="415"/>
        <end position="610"/>
    </location>
</feature>
<dbReference type="Pfam" id="PF07730">
    <property type="entry name" value="HisKA_3"/>
    <property type="match status" value="1"/>
</dbReference>
<evidence type="ECO:0000256" key="7">
    <source>
        <dbReference type="ARBA" id="ARBA00022840"/>
    </source>
</evidence>
<dbReference type="AlphaFoldDB" id="A0AA49GKN0"/>
<dbReference type="EC" id="2.7.13.3" evidence="2"/>
<name>A0AA49GKN0_9BACT</name>
<evidence type="ECO:0000256" key="5">
    <source>
        <dbReference type="ARBA" id="ARBA00022741"/>
    </source>
</evidence>
<dbReference type="SUPFAM" id="SSF55785">
    <property type="entry name" value="PYP-like sensor domain (PAS domain)"/>
    <property type="match status" value="1"/>
</dbReference>
<keyword evidence="8" id="KW-0902">Two-component regulatory system</keyword>
<evidence type="ECO:0000256" key="9">
    <source>
        <dbReference type="SAM" id="Phobius"/>
    </source>
</evidence>
<dbReference type="GO" id="GO:0016020">
    <property type="term" value="C:membrane"/>
    <property type="evidence" value="ECO:0007669"/>
    <property type="project" value="InterPro"/>
</dbReference>
<dbReference type="Pfam" id="PF02518">
    <property type="entry name" value="HATPase_c"/>
    <property type="match status" value="1"/>
</dbReference>
<dbReference type="GO" id="GO:0046983">
    <property type="term" value="F:protein dimerization activity"/>
    <property type="evidence" value="ECO:0007669"/>
    <property type="project" value="InterPro"/>
</dbReference>
<evidence type="ECO:0000256" key="1">
    <source>
        <dbReference type="ARBA" id="ARBA00000085"/>
    </source>
</evidence>
<reference evidence="12" key="2">
    <citation type="journal article" date="2024" name="Antonie Van Leeuwenhoek">
        <title>Roseihalotalea indica gen. nov., sp. nov., a halophilic Bacteroidetes from mesopelagic Southwest Indian Ocean with higher carbohydrate metabolic potential.</title>
        <authorList>
            <person name="Chen B."/>
            <person name="Zhang M."/>
            <person name="Lin D."/>
            <person name="Ye J."/>
            <person name="Tang K."/>
        </authorList>
    </citation>
    <scope>NUCLEOTIDE SEQUENCE</scope>
    <source>
        <strain evidence="12">TK19036</strain>
    </source>
</reference>
<evidence type="ECO:0000256" key="3">
    <source>
        <dbReference type="ARBA" id="ARBA00022553"/>
    </source>
</evidence>
<feature type="transmembrane region" description="Helical" evidence="9">
    <location>
        <begin position="202"/>
        <end position="223"/>
    </location>
</feature>
<evidence type="ECO:0000259" key="10">
    <source>
        <dbReference type="PROSITE" id="PS50109"/>
    </source>
</evidence>
<dbReference type="Gene3D" id="3.30.565.10">
    <property type="entry name" value="Histidine kinase-like ATPase, C-terminal domain"/>
    <property type="match status" value="1"/>
</dbReference>
<dbReference type="InterPro" id="IPR000700">
    <property type="entry name" value="PAS-assoc_C"/>
</dbReference>
<dbReference type="PANTHER" id="PTHR24421">
    <property type="entry name" value="NITRATE/NITRITE SENSOR PROTEIN NARX-RELATED"/>
    <property type="match status" value="1"/>
</dbReference>
<dbReference type="InterPro" id="IPR011712">
    <property type="entry name" value="Sig_transdc_His_kin_sub3_dim/P"/>
</dbReference>
<feature type="domain" description="PAC" evidence="11">
    <location>
        <begin position="329"/>
        <end position="381"/>
    </location>
</feature>
<evidence type="ECO:0000313" key="12">
    <source>
        <dbReference type="EMBL" id="WKN36592.1"/>
    </source>
</evidence>
<dbReference type="InterPro" id="IPR036890">
    <property type="entry name" value="HATPase_C_sf"/>
</dbReference>
<proteinExistence type="predicted"/>
<dbReference type="Pfam" id="PF08448">
    <property type="entry name" value="PAS_4"/>
    <property type="match status" value="1"/>
</dbReference>
<comment type="catalytic activity">
    <reaction evidence="1">
        <text>ATP + protein L-histidine = ADP + protein N-phospho-L-histidine.</text>
        <dbReference type="EC" id="2.7.13.3"/>
    </reaction>
</comment>
<evidence type="ECO:0000256" key="8">
    <source>
        <dbReference type="ARBA" id="ARBA00023012"/>
    </source>
</evidence>
<dbReference type="InterPro" id="IPR050482">
    <property type="entry name" value="Sensor_HK_TwoCompSys"/>
</dbReference>
<keyword evidence="7" id="KW-0067">ATP-binding</keyword>
<dbReference type="PROSITE" id="PS50113">
    <property type="entry name" value="PAC"/>
    <property type="match status" value="1"/>
</dbReference>
<protein>
    <recommendedName>
        <fullName evidence="2">histidine kinase</fullName>
        <ecNumber evidence="2">2.7.13.3</ecNumber>
    </recommendedName>
</protein>
<keyword evidence="3" id="KW-0597">Phosphoprotein</keyword>
<sequence length="622" mass="71378">MIGIPSNTSIHRSLPQRIFQTLSIRYLLALSGIALTILASNWFVKQKLQEQLHDSYLLKVASQQGILVQSLVKSALLLISADTNYQEHYRQDLENTLVTWVQSHDQMTQSQFSYPRPIHNSEAVRDLVCAIIPSHDIILQRAQLLLNLYQNPVPPAENEYQEHLSEILKQEEIYLNGMKAIVNQYDREVQQRVDQLISMQQFLMYLSLSIIFLLILFVFQPVARFIKKSLLILSQSRSQAKALATERHVLLRSLEESHKYLTKMHFAVEQATLFAKTDCEGQLLYTSPRFQEHLQLPADQHPATLQELVQISPEVLQNTLEQVQEHGYGCIDWQCANHDEHPLWLTITVVPIKDEKGNLYQYLFLCIDITEKKEAIHQLHIANRAKMKQKIREQRMRSVLVLQAQEEERKRIAMDLHDNVGQSLTALKYNVEALASLASRGRMREQLDSIGQLLRETIVKVRQTSFHLMPSILSDYGLAPVLRNLAQEMSRITGKDIQFKNRNHFNRRLDEHTETNLYRIVQESITNSLKYSQATQICISLRHTSTTLWVSIVDNGVGFEPLQPPKETAYPSGRGIGNMEERAKYLQGIFTIDSTLGKGTKIVIQVPLSAQKEVLYGNSDVG</sequence>
<dbReference type="InterPro" id="IPR005467">
    <property type="entry name" value="His_kinase_dom"/>
</dbReference>
<dbReference type="InterPro" id="IPR001610">
    <property type="entry name" value="PAC"/>
</dbReference>
<keyword evidence="5" id="KW-0547">Nucleotide-binding</keyword>
<keyword evidence="4" id="KW-0808">Transferase</keyword>
<keyword evidence="9" id="KW-0812">Transmembrane</keyword>
<evidence type="ECO:0000256" key="4">
    <source>
        <dbReference type="ARBA" id="ARBA00022679"/>
    </source>
</evidence>
<keyword evidence="9" id="KW-1133">Transmembrane helix</keyword>
<dbReference type="CDD" id="cd16917">
    <property type="entry name" value="HATPase_UhpB-NarQ-NarX-like"/>
    <property type="match status" value="1"/>
</dbReference>
<dbReference type="EMBL" id="CP120682">
    <property type="protein sequence ID" value="WKN36592.1"/>
    <property type="molecule type" value="Genomic_DNA"/>
</dbReference>
<dbReference type="GO" id="GO:0000155">
    <property type="term" value="F:phosphorelay sensor kinase activity"/>
    <property type="evidence" value="ECO:0007669"/>
    <property type="project" value="InterPro"/>
</dbReference>
<evidence type="ECO:0000256" key="2">
    <source>
        <dbReference type="ARBA" id="ARBA00012438"/>
    </source>
</evidence>
<keyword evidence="6 12" id="KW-0418">Kinase</keyword>
<organism evidence="12">
    <name type="scientific">Roseihalotalea indica</name>
    <dbReference type="NCBI Taxonomy" id="2867963"/>
    <lineage>
        <taxon>Bacteria</taxon>
        <taxon>Pseudomonadati</taxon>
        <taxon>Bacteroidota</taxon>
        <taxon>Cytophagia</taxon>
        <taxon>Cytophagales</taxon>
        <taxon>Catalimonadaceae</taxon>
        <taxon>Roseihalotalea</taxon>
    </lineage>
</organism>
<dbReference type="InterPro" id="IPR035965">
    <property type="entry name" value="PAS-like_dom_sf"/>
</dbReference>
<dbReference type="SMART" id="SM00086">
    <property type="entry name" value="PAC"/>
    <property type="match status" value="1"/>
</dbReference>
<dbReference type="InterPro" id="IPR000014">
    <property type="entry name" value="PAS"/>
</dbReference>
<dbReference type="InterPro" id="IPR003594">
    <property type="entry name" value="HATPase_dom"/>
</dbReference>
<dbReference type="CDD" id="cd00130">
    <property type="entry name" value="PAS"/>
    <property type="match status" value="1"/>
</dbReference>
<accession>A0AA49GKN0</accession>
<evidence type="ECO:0000256" key="6">
    <source>
        <dbReference type="ARBA" id="ARBA00022777"/>
    </source>
</evidence>
<dbReference type="SUPFAM" id="SSF55874">
    <property type="entry name" value="ATPase domain of HSP90 chaperone/DNA topoisomerase II/histidine kinase"/>
    <property type="match status" value="1"/>
</dbReference>
<dbReference type="SMART" id="SM00387">
    <property type="entry name" value="HATPase_c"/>
    <property type="match status" value="1"/>
</dbReference>
<dbReference type="InterPro" id="IPR013656">
    <property type="entry name" value="PAS_4"/>
</dbReference>
<feature type="transmembrane region" description="Helical" evidence="9">
    <location>
        <begin position="24"/>
        <end position="44"/>
    </location>
</feature>
<dbReference type="Gene3D" id="3.30.450.20">
    <property type="entry name" value="PAS domain"/>
    <property type="match status" value="1"/>
</dbReference>
<dbReference type="PROSITE" id="PS50109">
    <property type="entry name" value="HIS_KIN"/>
    <property type="match status" value="1"/>
</dbReference>
<keyword evidence="9" id="KW-0472">Membrane</keyword>
<dbReference type="GO" id="GO:0005524">
    <property type="term" value="F:ATP binding"/>
    <property type="evidence" value="ECO:0007669"/>
    <property type="project" value="UniProtKB-KW"/>
</dbReference>
<dbReference type="PANTHER" id="PTHR24421:SF10">
    <property type="entry name" value="NITRATE_NITRITE SENSOR PROTEIN NARQ"/>
    <property type="match status" value="1"/>
</dbReference>
<reference evidence="12" key="1">
    <citation type="journal article" date="2023" name="Comput. Struct. Biotechnol. J.">
        <title>Discovery of a novel marine Bacteroidetes with a rich repertoire of carbohydrate-active enzymes.</title>
        <authorList>
            <person name="Chen B."/>
            <person name="Liu G."/>
            <person name="Chen Q."/>
            <person name="Wang H."/>
            <person name="Liu L."/>
            <person name="Tang K."/>
        </authorList>
    </citation>
    <scope>NUCLEOTIDE SEQUENCE</scope>
    <source>
        <strain evidence="12">TK19036</strain>
    </source>
</reference>
<gene>
    <name evidence="12" type="ORF">K4G66_29970</name>
</gene>
<evidence type="ECO:0000259" key="11">
    <source>
        <dbReference type="PROSITE" id="PS50113"/>
    </source>
</evidence>